<evidence type="ECO:0000313" key="2">
    <source>
        <dbReference type="Proteomes" id="UP001456524"/>
    </source>
</evidence>
<accession>A0ABR1XIP2</accession>
<proteinExistence type="predicted"/>
<reference evidence="1 2" key="1">
    <citation type="journal article" date="2022" name="G3 (Bethesda)">
        <title>Enemy or ally: a genomic approach to elucidate the lifestyle of Phyllosticta citrichinaensis.</title>
        <authorList>
            <person name="Buijs V.A."/>
            <person name="Groenewald J.Z."/>
            <person name="Haridas S."/>
            <person name="LaButti K.M."/>
            <person name="Lipzen A."/>
            <person name="Martin F.M."/>
            <person name="Barry K."/>
            <person name="Grigoriev I.V."/>
            <person name="Crous P.W."/>
            <person name="Seidl M.F."/>
        </authorList>
    </citation>
    <scope>NUCLEOTIDE SEQUENCE [LARGE SCALE GENOMIC DNA]</scope>
    <source>
        <strain evidence="1 2">CBS 129764</strain>
    </source>
</reference>
<name>A0ABR1XIP2_9PEZI</name>
<organism evidence="1 2">
    <name type="scientific">Phyllosticta citrichinensis</name>
    <dbReference type="NCBI Taxonomy" id="1130410"/>
    <lineage>
        <taxon>Eukaryota</taxon>
        <taxon>Fungi</taxon>
        <taxon>Dikarya</taxon>
        <taxon>Ascomycota</taxon>
        <taxon>Pezizomycotina</taxon>
        <taxon>Dothideomycetes</taxon>
        <taxon>Dothideomycetes incertae sedis</taxon>
        <taxon>Botryosphaeriales</taxon>
        <taxon>Phyllostictaceae</taxon>
        <taxon>Phyllosticta</taxon>
    </lineage>
</organism>
<protein>
    <submittedName>
        <fullName evidence="1">Uncharacterized protein</fullName>
    </submittedName>
</protein>
<keyword evidence="2" id="KW-1185">Reference proteome</keyword>
<gene>
    <name evidence="1" type="ORF">IWX90DRAFT_489929</name>
</gene>
<sequence length="658" mass="72744">MFTTEDVRELLGAFPDSEKSFGGQHGRRPALVRSASGDGFIQTEKLVQKVHEVLDAGKEARVSVSALASSFDVDCNSLLEVLRGSSLEASEFIFSKDCAVLVPLEEASRLQKTLSDMVSRHAVRVLDFSESNEVSPESLFRLSRLGTPLSDQIQDSRGLFEISRGQADWRDAYIYSPEALANSAAATKSSLEKAEQASEVVTLPKEGYLAAPTLQSIIDSLSALDGQLAEQDNEIIFTPTSYLARQRDERLNALVQGSDSSCSLQWLVNLLPKQFPDIMSAEKFVRRTYGEHLVIFFDTAFSRLCFEQIHQAKVTQLREKKIINSSEPFNELSPNANREATMNLNTRVLETVRDDDEHTMAEGIFPYLIRNSLYMSIRNDVIDAAVQHARDIYSNPNPTTDDLAVNIPSILQPTADRLSLSQPLFHILLRCGLESTAKAAFASTITTLDVETDKTFAIFWHERLVSRIAVYLAGASSVPDEKLRSQLQDVLLRDYITKELVPDVVARAEAKNLIRSAKAKRQVGKLQALLQTQAKDLEAALSSLHKFGAKFGIPPPMDATALSARKDALVAELTRGVAKDRDAPRLFLTCVVLLWARRSEGVVYATGKFAPKLLKLLKGALEAGVYERLEGFKDKVKQGALGDADRVELRKLVGAVEK</sequence>
<evidence type="ECO:0000313" key="1">
    <source>
        <dbReference type="EMBL" id="KAK8156009.1"/>
    </source>
</evidence>
<comment type="caution">
    <text evidence="1">The sequence shown here is derived from an EMBL/GenBank/DDBJ whole genome shotgun (WGS) entry which is preliminary data.</text>
</comment>
<dbReference type="Proteomes" id="UP001456524">
    <property type="component" value="Unassembled WGS sequence"/>
</dbReference>
<dbReference type="EMBL" id="JBBWUH010000010">
    <property type="protein sequence ID" value="KAK8156009.1"/>
    <property type="molecule type" value="Genomic_DNA"/>
</dbReference>